<feature type="compositionally biased region" description="Low complexity" evidence="1">
    <location>
        <begin position="74"/>
        <end position="90"/>
    </location>
</feature>
<dbReference type="SUPFAM" id="SSF52266">
    <property type="entry name" value="SGNH hydrolase"/>
    <property type="match status" value="1"/>
</dbReference>
<dbReference type="GO" id="GO:0016788">
    <property type="term" value="F:hydrolase activity, acting on ester bonds"/>
    <property type="evidence" value="ECO:0007669"/>
    <property type="project" value="UniProtKB-ARBA"/>
</dbReference>
<evidence type="ECO:0008006" key="4">
    <source>
        <dbReference type="Google" id="ProtNLM"/>
    </source>
</evidence>
<sequence>MRRAKPAGLKTGLSLALAAAVLITGVALPAPVAAQEQRPRNILEMLFGAPRQAEPPRTIRRQKAPRKQTRQRRPAQPSRSQASRPVAPAPVAVAKAEDARRILVVGDFMAASLARGLADAFADDPNALVIGKANGSSGLVRDDFYNWNEQLPRLIEGEKPQLVVLMLGGNDRQAIRRPQGSIPVRTQEWTAEYEKRAGALAEHVAGAGVPLVWIGQPPYQSDRMAEDMVYLNGIYQKAATAVGGEFVDVWGGFTDAAGSYISSGPDVEGQQRRLRNSDGITMTPAGAAKLAFFVEKPVQRILGLADPALAPAAGDTPGLLEAAPTVDPANATRVAPVSFGDPAFDGADDLLAAPAQRPGPSETPSPRERLVRSGVTSEPGAGRADSFAWPRDGG</sequence>
<organism evidence="2 3">
    <name type="scientific">Aureimonas altamirensis</name>
    <dbReference type="NCBI Taxonomy" id="370622"/>
    <lineage>
        <taxon>Bacteria</taxon>
        <taxon>Pseudomonadati</taxon>
        <taxon>Pseudomonadota</taxon>
        <taxon>Alphaproteobacteria</taxon>
        <taxon>Hyphomicrobiales</taxon>
        <taxon>Aurantimonadaceae</taxon>
        <taxon>Aureimonas</taxon>
    </lineage>
</organism>
<proteinExistence type="predicted"/>
<accession>A0A0B1QBG6</accession>
<reference evidence="2 3" key="1">
    <citation type="submission" date="2014-09" db="EMBL/GenBank/DDBJ databases">
        <title>Isolation and characterization of Aurantimonas altamirensis ON-56566 from clinical sample following a dog bite.</title>
        <authorList>
            <person name="Eshaghi A."/>
            <person name="Li A."/>
            <person name="Shahinas D."/>
            <person name="Bahn P."/>
            <person name="Kus J.V."/>
            <person name="Patel S.N."/>
        </authorList>
    </citation>
    <scope>NUCLEOTIDE SEQUENCE [LARGE SCALE GENOMIC DNA]</scope>
    <source>
        <strain evidence="2 3">ON-56566</strain>
    </source>
</reference>
<evidence type="ECO:0000313" key="3">
    <source>
        <dbReference type="Proteomes" id="UP000030826"/>
    </source>
</evidence>
<name>A0A0B1QBG6_9HYPH</name>
<dbReference type="CDD" id="cd01829">
    <property type="entry name" value="SGNH_hydrolase_peri2"/>
    <property type="match status" value="1"/>
</dbReference>
<dbReference type="RefSeq" id="WP_039189556.1">
    <property type="nucleotide sequence ID" value="NZ_JRFJ01000001.1"/>
</dbReference>
<protein>
    <recommendedName>
        <fullName evidence="4">SGNH hydrolase-type esterase domain-containing protein</fullName>
    </recommendedName>
</protein>
<dbReference type="STRING" id="370622.LA66_05975"/>
<evidence type="ECO:0000313" key="2">
    <source>
        <dbReference type="EMBL" id="KHJ56140.1"/>
    </source>
</evidence>
<feature type="region of interest" description="Disordered" evidence="1">
    <location>
        <begin position="345"/>
        <end position="394"/>
    </location>
</feature>
<dbReference type="EMBL" id="JRFJ01000001">
    <property type="protein sequence ID" value="KHJ56140.1"/>
    <property type="molecule type" value="Genomic_DNA"/>
</dbReference>
<dbReference type="Proteomes" id="UP000030826">
    <property type="component" value="Unassembled WGS sequence"/>
</dbReference>
<dbReference type="OrthoDB" id="9805649at2"/>
<dbReference type="Pfam" id="PF04311">
    <property type="entry name" value="DUF459"/>
    <property type="match status" value="1"/>
</dbReference>
<evidence type="ECO:0000256" key="1">
    <source>
        <dbReference type="SAM" id="MobiDB-lite"/>
    </source>
</evidence>
<feature type="compositionally biased region" description="Basic residues" evidence="1">
    <location>
        <begin position="58"/>
        <end position="73"/>
    </location>
</feature>
<gene>
    <name evidence="2" type="ORF">LA66_05975</name>
</gene>
<dbReference type="Gene3D" id="3.40.50.1110">
    <property type="entry name" value="SGNH hydrolase"/>
    <property type="match status" value="1"/>
</dbReference>
<feature type="region of interest" description="Disordered" evidence="1">
    <location>
        <begin position="47"/>
        <end position="90"/>
    </location>
</feature>
<comment type="caution">
    <text evidence="2">The sequence shown here is derived from an EMBL/GenBank/DDBJ whole genome shotgun (WGS) entry which is preliminary data.</text>
</comment>
<dbReference type="AlphaFoldDB" id="A0A0B1QBG6"/>
<dbReference type="InterPro" id="IPR007407">
    <property type="entry name" value="DUF459"/>
</dbReference>
<dbReference type="InterPro" id="IPR036514">
    <property type="entry name" value="SGNH_hydro_sf"/>
</dbReference>